<feature type="transmembrane region" description="Helical" evidence="1">
    <location>
        <begin position="182"/>
        <end position="202"/>
    </location>
</feature>
<feature type="transmembrane region" description="Helical" evidence="1">
    <location>
        <begin position="214"/>
        <end position="235"/>
    </location>
</feature>
<proteinExistence type="predicted"/>
<sequence>MSKQTCLIIFAALFAAFPAFAGTNVLVANIDQNIGEYVSAILSSNGSNIFRLVMAVATFLLFTCLVIEVVKFIGGDVDWVSIATLIIIWFGTMAFIASYFSVTEVIKHIFIEVQEEFQYLTIGSRDKMFLSDFIDRTLLQAIQAPDVGFTDSIWMWLMAALWGIVSVILQFCFYLSDVYATLGISLAQMIGVLFIPFVIAPWTRKIFDGWFQFFIGWGICGIILRLTCLLAMLIMKASINAAGSFENPGKSFMDGNYNVTAPIVITMDNIELLIALIVFGIMACVLVLSSFAFAKQLASGVGSASGAASNGAKALAVKAIKLVI</sequence>
<protein>
    <recommendedName>
        <fullName evidence="4">Conjugal transfer protein TrbL</fullName>
    </recommendedName>
</protein>
<evidence type="ECO:0000256" key="2">
    <source>
        <dbReference type="SAM" id="SignalP"/>
    </source>
</evidence>
<reference evidence="3" key="1">
    <citation type="submission" date="2015-11" db="EMBL/GenBank/DDBJ databases">
        <authorList>
            <person name="Zong Z."/>
            <person name="Wu W."/>
            <person name="Feng Y."/>
        </authorList>
    </citation>
    <scope>NUCLEOTIDE SEQUENCE</scope>
    <source>
        <strain evidence="3">WCHCF65</strain>
        <plasmid evidence="3">pKPC2_CF65</plasmid>
    </source>
</reference>
<keyword evidence="1" id="KW-0812">Transmembrane</keyword>
<keyword evidence="1" id="KW-0472">Membrane</keyword>
<geneLocation type="plasmid" evidence="3">
    <name>pKPC2_CF65</name>
</geneLocation>
<feature type="transmembrane region" description="Helical" evidence="1">
    <location>
        <begin position="153"/>
        <end position="175"/>
    </location>
</feature>
<feature type="chain" id="PRO_5006836594" description="Conjugal transfer protein TrbL" evidence="2">
    <location>
        <begin position="22"/>
        <end position="324"/>
    </location>
</feature>
<accession>A0A0U3BIT9</accession>
<feature type="transmembrane region" description="Helical" evidence="1">
    <location>
        <begin position="272"/>
        <end position="294"/>
    </location>
</feature>
<dbReference type="AlphaFoldDB" id="A0A0U3BIT9"/>
<evidence type="ECO:0008006" key="4">
    <source>
        <dbReference type="Google" id="ProtNLM"/>
    </source>
</evidence>
<keyword evidence="2" id="KW-0732">Signal</keyword>
<keyword evidence="1" id="KW-1133">Transmembrane helix</keyword>
<organism evidence="3">
    <name type="scientific">Citrobacter freundii</name>
    <dbReference type="NCBI Taxonomy" id="546"/>
    <lineage>
        <taxon>Bacteria</taxon>
        <taxon>Pseudomonadati</taxon>
        <taxon>Pseudomonadota</taxon>
        <taxon>Gammaproteobacteria</taxon>
        <taxon>Enterobacterales</taxon>
        <taxon>Enterobacteriaceae</taxon>
        <taxon>Citrobacter</taxon>
        <taxon>Citrobacter freundii complex</taxon>
    </lineage>
</organism>
<keyword evidence="3" id="KW-0614">Plasmid</keyword>
<feature type="transmembrane region" description="Helical" evidence="1">
    <location>
        <begin position="79"/>
        <end position="100"/>
    </location>
</feature>
<feature type="transmembrane region" description="Helical" evidence="1">
    <location>
        <begin position="49"/>
        <end position="67"/>
    </location>
</feature>
<evidence type="ECO:0000256" key="1">
    <source>
        <dbReference type="SAM" id="Phobius"/>
    </source>
</evidence>
<feature type="signal peptide" evidence="2">
    <location>
        <begin position="1"/>
        <end position="21"/>
    </location>
</feature>
<evidence type="ECO:0000313" key="3">
    <source>
        <dbReference type="EMBL" id="ALT06317.1"/>
    </source>
</evidence>
<name>A0A0U3BIT9_CITFR</name>
<dbReference type="EMBL" id="KU176944">
    <property type="protein sequence ID" value="ALT06317.1"/>
    <property type="molecule type" value="Genomic_DNA"/>
</dbReference>
<gene>
    <name evidence="3" type="ORF">pKPC2_CF65_00014</name>
</gene>